<name>A0A380CRM5_SPHSI</name>
<dbReference type="EMBL" id="UGYW01000002">
    <property type="protein sequence ID" value="SUJ27340.1"/>
    <property type="molecule type" value="Genomic_DNA"/>
</dbReference>
<evidence type="ECO:0000313" key="1">
    <source>
        <dbReference type="EMBL" id="SUJ27340.1"/>
    </source>
</evidence>
<dbReference type="AlphaFoldDB" id="A0A380CRM5"/>
<sequence>MSLTAVVLCLSSVSAQEMGDRNSEIGKSIFKTKYSRTESNKGKIFVHWGYNFSSYAKSDITFKGPGYNFTLHNVKAGDRPTKLSMTYLDPGRLTIPQFNFHFGYFIKDNYSLSLGWDHMKYVVDIPQRVKISGFIDPEISSPGIPTGDKAGIYNGEMITVDSSMLTFEHTDGYNFAALGLERYDDIIVNRHGKQVLTMESGVEAGLLIPRSDVHLFGEGANHFWNIAGYGGAAKVGLQYRFYKGLYLQGSFKTGYTELTNIRTTGRRGVDKAQQGIWFFENYWVLGFRF</sequence>
<protein>
    <submittedName>
        <fullName evidence="1">Uncharacterized protein</fullName>
    </submittedName>
</protein>
<organism evidence="1 2">
    <name type="scientific">Sphingobacterium spiritivorum</name>
    <name type="common">Flavobacterium spiritivorum</name>
    <dbReference type="NCBI Taxonomy" id="258"/>
    <lineage>
        <taxon>Bacteria</taxon>
        <taxon>Pseudomonadati</taxon>
        <taxon>Bacteroidota</taxon>
        <taxon>Sphingobacteriia</taxon>
        <taxon>Sphingobacteriales</taxon>
        <taxon>Sphingobacteriaceae</taxon>
        <taxon>Sphingobacterium</taxon>
    </lineage>
</organism>
<evidence type="ECO:0000313" key="2">
    <source>
        <dbReference type="Proteomes" id="UP000254893"/>
    </source>
</evidence>
<dbReference type="Proteomes" id="UP000254893">
    <property type="component" value="Unassembled WGS sequence"/>
</dbReference>
<proteinExistence type="predicted"/>
<accession>A0A380CRM5</accession>
<reference evidence="1 2" key="1">
    <citation type="submission" date="2018-06" db="EMBL/GenBank/DDBJ databases">
        <authorList>
            <consortium name="Pathogen Informatics"/>
            <person name="Doyle S."/>
        </authorList>
    </citation>
    <scope>NUCLEOTIDE SEQUENCE [LARGE SCALE GENOMIC DNA]</scope>
    <source>
        <strain evidence="1 2">NCTC11388</strain>
    </source>
</reference>
<gene>
    <name evidence="1" type="ORF">NCTC11388_04156</name>
</gene>